<accession>A0ABT6MTB5</accession>
<protein>
    <submittedName>
        <fullName evidence="2">Crotonase/enoyl-CoA hydratase family protein</fullName>
    </submittedName>
</protein>
<dbReference type="NCBIfam" id="NF006452">
    <property type="entry name" value="PRK08788.1"/>
    <property type="match status" value="1"/>
</dbReference>
<name>A0ABT6MTB5_9GAMM</name>
<dbReference type="PANTHER" id="PTHR11941">
    <property type="entry name" value="ENOYL-COA HYDRATASE-RELATED"/>
    <property type="match status" value="1"/>
</dbReference>
<evidence type="ECO:0000313" key="3">
    <source>
        <dbReference type="Proteomes" id="UP001160550"/>
    </source>
</evidence>
<dbReference type="Proteomes" id="UP001160550">
    <property type="component" value="Unassembled WGS sequence"/>
</dbReference>
<dbReference type="InterPro" id="IPR001753">
    <property type="entry name" value="Enoyl-CoA_hydra/iso"/>
</dbReference>
<organism evidence="2 3">
    <name type="scientific">Luteimonas composti</name>
    <dbReference type="NCBI Taxonomy" id="398257"/>
    <lineage>
        <taxon>Bacteria</taxon>
        <taxon>Pseudomonadati</taxon>
        <taxon>Pseudomonadota</taxon>
        <taxon>Gammaproteobacteria</taxon>
        <taxon>Lysobacterales</taxon>
        <taxon>Lysobacteraceae</taxon>
        <taxon>Luteimonas</taxon>
    </lineage>
</organism>
<dbReference type="RefSeq" id="WP_280943036.1">
    <property type="nucleotide sequence ID" value="NZ_JARYGX010000023.1"/>
</dbReference>
<dbReference type="Gene3D" id="3.90.226.10">
    <property type="entry name" value="2-enoyl-CoA Hydratase, Chain A, domain 1"/>
    <property type="match status" value="1"/>
</dbReference>
<dbReference type="EMBL" id="JARYGX010000023">
    <property type="protein sequence ID" value="MDH7453825.1"/>
    <property type="molecule type" value="Genomic_DNA"/>
</dbReference>
<gene>
    <name evidence="2" type="ORF">QF205_12215</name>
</gene>
<proteinExistence type="inferred from homology"/>
<reference evidence="2" key="2">
    <citation type="submission" date="2023-04" db="EMBL/GenBank/DDBJ databases">
        <authorList>
            <person name="Sun J.-Q."/>
        </authorList>
    </citation>
    <scope>NUCLEOTIDE SEQUENCE</scope>
    <source>
        <strain evidence="2">CC-YY355</strain>
    </source>
</reference>
<dbReference type="CDD" id="cd06558">
    <property type="entry name" value="crotonase-like"/>
    <property type="match status" value="1"/>
</dbReference>
<comment type="similarity">
    <text evidence="1">Belongs to the enoyl-CoA hydratase/isomerase family.</text>
</comment>
<evidence type="ECO:0000313" key="2">
    <source>
        <dbReference type="EMBL" id="MDH7453825.1"/>
    </source>
</evidence>
<comment type="caution">
    <text evidence="2">The sequence shown here is derived from an EMBL/GenBank/DDBJ whole genome shotgun (WGS) entry which is preliminary data.</text>
</comment>
<reference evidence="2" key="1">
    <citation type="journal article" date="2007" name="Int. J. Syst. Evol. Microbiol.">
        <title>Luteimonas composti sp. nov., a moderately thermophilic bacterium isolated from food waste.</title>
        <authorList>
            <person name="Young C.C."/>
            <person name="Kampfer P."/>
            <person name="Chen W.M."/>
            <person name="Yen W.S."/>
            <person name="Arun A.B."/>
            <person name="Lai W.A."/>
            <person name="Shen F.T."/>
            <person name="Rekha P.D."/>
            <person name="Lin K.Y."/>
            <person name="Chou J.H."/>
        </authorList>
    </citation>
    <scope>NUCLEOTIDE SEQUENCE</scope>
    <source>
        <strain evidence="2">CC-YY355</strain>
    </source>
</reference>
<dbReference type="SUPFAM" id="SSF52096">
    <property type="entry name" value="ClpP/crotonase"/>
    <property type="match status" value="1"/>
</dbReference>
<dbReference type="Gene3D" id="6.20.390.30">
    <property type="match status" value="1"/>
</dbReference>
<dbReference type="InterPro" id="IPR029045">
    <property type="entry name" value="ClpP/crotonase-like_dom_sf"/>
</dbReference>
<dbReference type="Pfam" id="PF00378">
    <property type="entry name" value="ECH_1"/>
    <property type="match status" value="1"/>
</dbReference>
<evidence type="ECO:0000256" key="1">
    <source>
        <dbReference type="ARBA" id="ARBA00005254"/>
    </source>
</evidence>
<sequence length="301" mass="32923">MQHALNTAAPARVSTQIRQLAERTLWVNVAPDANGVHNFTPALVEEFHGLIGQMRIPAAVAGAIGHPPPYAVIQSSDPTYFSQGGDLRFFLDCIKRRDAQRLREYSMRCLDAIVAWSTEFKGNMATISLVQGRALGGGFELALAADHIIAEEQSSFGFPEIMFGLFPCSGAMGLLCERVAPKVAEKLMTNKKVYSAAQLLEMGLVDEVVPQGTGELAVERYIREHASRRKARMMVRQAVRRSAGIDYAEGIRVVDDWVEAAMQLSAEEVRAMEMLILMQAGEQKSGRPVAVEAPVPVARVA</sequence>
<keyword evidence="3" id="KW-1185">Reference proteome</keyword>
<dbReference type="PANTHER" id="PTHR11941:SF54">
    <property type="entry name" value="ENOYL-COA HYDRATASE, MITOCHONDRIAL"/>
    <property type="match status" value="1"/>
</dbReference>